<dbReference type="InterPro" id="IPR001314">
    <property type="entry name" value="Peptidase_S1A"/>
</dbReference>
<dbReference type="CDD" id="cd00190">
    <property type="entry name" value="Tryp_SPc"/>
    <property type="match status" value="1"/>
</dbReference>
<evidence type="ECO:0000313" key="7">
    <source>
        <dbReference type="EMBL" id="KAG7169535.1"/>
    </source>
</evidence>
<protein>
    <submittedName>
        <fullName evidence="7">Serine protease lint-like 2</fullName>
    </submittedName>
</protein>
<dbReference type="PANTHER" id="PTHR24252:SF7">
    <property type="entry name" value="HYALIN"/>
    <property type="match status" value="1"/>
</dbReference>
<dbReference type="Pfam" id="PF00089">
    <property type="entry name" value="Trypsin"/>
    <property type="match status" value="1"/>
</dbReference>
<evidence type="ECO:0000256" key="1">
    <source>
        <dbReference type="ARBA" id="ARBA00022670"/>
    </source>
</evidence>
<dbReference type="GO" id="GO:0006508">
    <property type="term" value="P:proteolysis"/>
    <property type="evidence" value="ECO:0007669"/>
    <property type="project" value="UniProtKB-KW"/>
</dbReference>
<gene>
    <name evidence="7" type="primary">lint-L2</name>
    <name evidence="7" type="ORF">Hamer_G024484</name>
</gene>
<dbReference type="GO" id="GO:0004252">
    <property type="term" value="F:serine-type endopeptidase activity"/>
    <property type="evidence" value="ECO:0007669"/>
    <property type="project" value="InterPro"/>
</dbReference>
<dbReference type="InterPro" id="IPR001254">
    <property type="entry name" value="Trypsin_dom"/>
</dbReference>
<proteinExistence type="predicted"/>
<evidence type="ECO:0000259" key="6">
    <source>
        <dbReference type="PROSITE" id="PS50240"/>
    </source>
</evidence>
<dbReference type="PANTHER" id="PTHR24252">
    <property type="entry name" value="ACROSIN-RELATED"/>
    <property type="match status" value="1"/>
</dbReference>
<comment type="caution">
    <text evidence="7">The sequence shown here is derived from an EMBL/GenBank/DDBJ whole genome shotgun (WGS) entry which is preliminary data.</text>
</comment>
<dbReference type="EMBL" id="JAHLQT010016029">
    <property type="protein sequence ID" value="KAG7169535.1"/>
    <property type="molecule type" value="Genomic_DNA"/>
</dbReference>
<evidence type="ECO:0000256" key="4">
    <source>
        <dbReference type="ARBA" id="ARBA00023157"/>
    </source>
</evidence>
<dbReference type="AlphaFoldDB" id="A0A8J5MZ14"/>
<keyword evidence="1 5" id="KW-0645">Protease</keyword>
<name>A0A8J5MZ14_HOMAM</name>
<keyword evidence="4" id="KW-1015">Disulfide bond</keyword>
<evidence type="ECO:0000256" key="5">
    <source>
        <dbReference type="RuleBase" id="RU363034"/>
    </source>
</evidence>
<dbReference type="InterPro" id="IPR018114">
    <property type="entry name" value="TRYPSIN_HIS"/>
</dbReference>
<feature type="non-terminal residue" evidence="7">
    <location>
        <position position="1"/>
    </location>
</feature>
<reference evidence="7" key="1">
    <citation type="journal article" date="2021" name="Sci. Adv.">
        <title>The American lobster genome reveals insights on longevity, neural, and immune adaptations.</title>
        <authorList>
            <person name="Polinski J.M."/>
            <person name="Zimin A.V."/>
            <person name="Clark K.F."/>
            <person name="Kohn A.B."/>
            <person name="Sadowski N."/>
            <person name="Timp W."/>
            <person name="Ptitsyn A."/>
            <person name="Khanna P."/>
            <person name="Romanova D.Y."/>
            <person name="Williams P."/>
            <person name="Greenwood S.J."/>
            <person name="Moroz L.L."/>
            <person name="Walt D.R."/>
            <person name="Bodnar A.G."/>
        </authorList>
    </citation>
    <scope>NUCLEOTIDE SEQUENCE</scope>
    <source>
        <strain evidence="7">GMGI-L3</strain>
    </source>
</reference>
<keyword evidence="8" id="KW-1185">Reference proteome</keyword>
<dbReference type="PRINTS" id="PR00722">
    <property type="entry name" value="CHYMOTRYPSIN"/>
</dbReference>
<sequence length="258" mass="28606">SLSACGVRPLAREGRIVNGERSDFAEWPWQALIKESTWLGIFTKNKCGGVLLNKRYVLTAAHCQPGFLASLIVVLGEYDLSDDYEPKKVIQRNVKRVIVHKGYVAKTFDNDLALLELEQPVNYDEHIVPVCMPNGDEDIVGKLGYATGWGRLSYGGPVPTQLNEVALPIIKNNQCQKWFSEAGHPKNIKPEFFCAGYKQGKKDSCEGDSGGPLSVQGKDGRWFLAGTVSHGIKCAYPNLPGVYMRMTSYKPWIEGIIN</sequence>
<dbReference type="FunFam" id="2.40.10.10:FF:000006">
    <property type="entry name" value="Serine proteinase stubble"/>
    <property type="match status" value="1"/>
</dbReference>
<dbReference type="PROSITE" id="PS00135">
    <property type="entry name" value="TRYPSIN_SER"/>
    <property type="match status" value="1"/>
</dbReference>
<dbReference type="InterPro" id="IPR043504">
    <property type="entry name" value="Peptidase_S1_PA_chymotrypsin"/>
</dbReference>
<accession>A0A8J5MZ14</accession>
<dbReference type="SUPFAM" id="SSF50494">
    <property type="entry name" value="Trypsin-like serine proteases"/>
    <property type="match status" value="1"/>
</dbReference>
<feature type="domain" description="Peptidase S1" evidence="6">
    <location>
        <begin position="16"/>
        <end position="258"/>
    </location>
</feature>
<dbReference type="InterPro" id="IPR009003">
    <property type="entry name" value="Peptidase_S1_PA"/>
</dbReference>
<keyword evidence="2 5" id="KW-0378">Hydrolase</keyword>
<dbReference type="Proteomes" id="UP000747542">
    <property type="component" value="Unassembled WGS sequence"/>
</dbReference>
<organism evidence="7 8">
    <name type="scientific">Homarus americanus</name>
    <name type="common">American lobster</name>
    <dbReference type="NCBI Taxonomy" id="6706"/>
    <lineage>
        <taxon>Eukaryota</taxon>
        <taxon>Metazoa</taxon>
        <taxon>Ecdysozoa</taxon>
        <taxon>Arthropoda</taxon>
        <taxon>Crustacea</taxon>
        <taxon>Multicrustacea</taxon>
        <taxon>Malacostraca</taxon>
        <taxon>Eumalacostraca</taxon>
        <taxon>Eucarida</taxon>
        <taxon>Decapoda</taxon>
        <taxon>Pleocyemata</taxon>
        <taxon>Astacidea</taxon>
        <taxon>Nephropoidea</taxon>
        <taxon>Nephropidae</taxon>
        <taxon>Homarus</taxon>
    </lineage>
</organism>
<dbReference type="InterPro" id="IPR033116">
    <property type="entry name" value="TRYPSIN_SER"/>
</dbReference>
<keyword evidence="3 5" id="KW-0720">Serine protease</keyword>
<evidence type="ECO:0000256" key="2">
    <source>
        <dbReference type="ARBA" id="ARBA00022801"/>
    </source>
</evidence>
<dbReference type="PROSITE" id="PS50240">
    <property type="entry name" value="TRYPSIN_DOM"/>
    <property type="match status" value="1"/>
</dbReference>
<evidence type="ECO:0000313" key="8">
    <source>
        <dbReference type="Proteomes" id="UP000747542"/>
    </source>
</evidence>
<dbReference type="Gene3D" id="2.40.10.10">
    <property type="entry name" value="Trypsin-like serine proteases"/>
    <property type="match status" value="1"/>
</dbReference>
<dbReference type="SMART" id="SM00020">
    <property type="entry name" value="Tryp_SPc"/>
    <property type="match status" value="1"/>
</dbReference>
<evidence type="ECO:0000256" key="3">
    <source>
        <dbReference type="ARBA" id="ARBA00022825"/>
    </source>
</evidence>
<dbReference type="PROSITE" id="PS00134">
    <property type="entry name" value="TRYPSIN_HIS"/>
    <property type="match status" value="1"/>
</dbReference>